<keyword evidence="2" id="KW-1185">Reference proteome</keyword>
<dbReference type="Gene3D" id="3.40.1360.10">
    <property type="match status" value="1"/>
</dbReference>
<protein>
    <submittedName>
        <fullName evidence="1">Topoisomerase</fullName>
    </submittedName>
</protein>
<name>A0ABW2K5V3_9BACI</name>
<reference evidence="2" key="1">
    <citation type="journal article" date="2019" name="Int. J. Syst. Evol. Microbiol.">
        <title>The Global Catalogue of Microorganisms (GCM) 10K type strain sequencing project: providing services to taxonomists for standard genome sequencing and annotation.</title>
        <authorList>
            <consortium name="The Broad Institute Genomics Platform"/>
            <consortium name="The Broad Institute Genome Sequencing Center for Infectious Disease"/>
            <person name="Wu L."/>
            <person name="Ma J."/>
        </authorList>
    </citation>
    <scope>NUCLEOTIDE SEQUENCE [LARGE SCALE GENOMIC DNA]</scope>
    <source>
        <strain evidence="2">CCUG 73951</strain>
    </source>
</reference>
<organism evidence="1 2">
    <name type="scientific">Halobacillus campisalis</name>
    <dbReference type="NCBI Taxonomy" id="435909"/>
    <lineage>
        <taxon>Bacteria</taxon>
        <taxon>Bacillati</taxon>
        <taxon>Bacillota</taxon>
        <taxon>Bacilli</taxon>
        <taxon>Bacillales</taxon>
        <taxon>Bacillaceae</taxon>
        <taxon>Halobacillus</taxon>
    </lineage>
</organism>
<dbReference type="SUPFAM" id="SSF110455">
    <property type="entry name" value="Toprim domain"/>
    <property type="match status" value="1"/>
</dbReference>
<comment type="caution">
    <text evidence="1">The sequence shown here is derived from an EMBL/GenBank/DDBJ whole genome shotgun (WGS) entry which is preliminary data.</text>
</comment>
<dbReference type="PANTHER" id="PTHR39156:SF2">
    <property type="entry name" value="DNA PRIMASE (BACTERIAL TYPE) AND SMALL PRIMASE-LIKE PROTEINS"/>
    <property type="match status" value="1"/>
</dbReference>
<gene>
    <name evidence="1" type="ORF">ACFQMN_15080</name>
</gene>
<dbReference type="PANTHER" id="PTHR39156">
    <property type="entry name" value="RIBONUCLEASE M5"/>
    <property type="match status" value="1"/>
</dbReference>
<dbReference type="RefSeq" id="WP_289215955.1">
    <property type="nucleotide sequence ID" value="NZ_JAPVRC010000004.1"/>
</dbReference>
<dbReference type="Proteomes" id="UP001596494">
    <property type="component" value="Unassembled WGS sequence"/>
</dbReference>
<accession>A0ABW2K5V3</accession>
<evidence type="ECO:0000313" key="2">
    <source>
        <dbReference type="Proteomes" id="UP001596494"/>
    </source>
</evidence>
<sequence>MVCFYIVGDDLNERILIVEGITDKKKINKVLKTPVEILCTHGTLGVERMEELILDHNLDHRPVFILVDEDDSGNKLRKQLTSELPHAAHIYVDKAFREVAATPEHELARALLSHHFQVKPVYLI</sequence>
<evidence type="ECO:0000313" key="1">
    <source>
        <dbReference type="EMBL" id="MFC7322198.1"/>
    </source>
</evidence>
<proteinExistence type="predicted"/>
<dbReference type="EMBL" id="JBHTBY010000013">
    <property type="protein sequence ID" value="MFC7322198.1"/>
    <property type="molecule type" value="Genomic_DNA"/>
</dbReference>